<dbReference type="Gene3D" id="1.10.530.10">
    <property type="match status" value="1"/>
</dbReference>
<evidence type="ECO:0000256" key="1">
    <source>
        <dbReference type="ARBA" id="ARBA00007734"/>
    </source>
</evidence>
<evidence type="ECO:0000313" key="5">
    <source>
        <dbReference type="EMBL" id="SHI07844.1"/>
    </source>
</evidence>
<dbReference type="Gene3D" id="1.25.20.10">
    <property type="entry name" value="Bacterial muramidases"/>
    <property type="match status" value="1"/>
</dbReference>
<dbReference type="Pfam" id="PF14718">
    <property type="entry name" value="SLT_L"/>
    <property type="match status" value="1"/>
</dbReference>
<dbReference type="Pfam" id="PF01464">
    <property type="entry name" value="SLT"/>
    <property type="match status" value="1"/>
</dbReference>
<proteinExistence type="inferred from homology"/>
<dbReference type="InterPro" id="IPR008939">
    <property type="entry name" value="Lytic_TGlycosylase_superhlx_U"/>
</dbReference>
<dbReference type="Gene3D" id="1.10.1240.20">
    <property type="entry name" value="Lytic transglycosylase, superhelical linker domain"/>
    <property type="match status" value="1"/>
</dbReference>
<dbReference type="GO" id="GO:0016829">
    <property type="term" value="F:lyase activity"/>
    <property type="evidence" value="ECO:0007669"/>
    <property type="project" value="UniProtKB-KW"/>
</dbReference>
<evidence type="ECO:0000259" key="3">
    <source>
        <dbReference type="Pfam" id="PF01464"/>
    </source>
</evidence>
<protein>
    <submittedName>
        <fullName evidence="5">Soluble lytic murein transglycosylase</fullName>
        <ecNumber evidence="5">4.2.2.-</ecNumber>
    </submittedName>
</protein>
<evidence type="ECO:0000256" key="2">
    <source>
        <dbReference type="ARBA" id="ARBA00022729"/>
    </source>
</evidence>
<dbReference type="CDD" id="cd13401">
    <property type="entry name" value="Slt70-like"/>
    <property type="match status" value="1"/>
</dbReference>
<dbReference type="Proteomes" id="UP000184608">
    <property type="component" value="Unassembled WGS sequence"/>
</dbReference>
<dbReference type="PANTHER" id="PTHR37423:SF5">
    <property type="entry name" value="SOLUBLE LYTIC MUREIN TRANSGLYCOSYLASE"/>
    <property type="match status" value="1"/>
</dbReference>
<evidence type="ECO:0000259" key="4">
    <source>
        <dbReference type="Pfam" id="PF14718"/>
    </source>
</evidence>
<dbReference type="InterPro" id="IPR012289">
    <property type="entry name" value="Lytic_TGlycosylase_superhlx_L"/>
</dbReference>
<feature type="domain" description="Lytic transglycosylase superhelical linker" evidence="4">
    <location>
        <begin position="420"/>
        <end position="484"/>
    </location>
</feature>
<keyword evidence="5" id="KW-0456">Lyase</keyword>
<dbReference type="InterPro" id="IPR023346">
    <property type="entry name" value="Lysozyme-like_dom_sf"/>
</dbReference>
<organism evidence="5 6">
    <name type="scientific">Vibrio aerogenes CECT 7868</name>
    <dbReference type="NCBI Taxonomy" id="1216006"/>
    <lineage>
        <taxon>Bacteria</taxon>
        <taxon>Pseudomonadati</taxon>
        <taxon>Pseudomonadota</taxon>
        <taxon>Gammaproteobacteria</taxon>
        <taxon>Vibrionales</taxon>
        <taxon>Vibrionaceae</taxon>
        <taxon>Vibrio</taxon>
    </lineage>
</organism>
<dbReference type="SUPFAM" id="SSF53955">
    <property type="entry name" value="Lysozyme-like"/>
    <property type="match status" value="1"/>
</dbReference>
<dbReference type="InterPro" id="IPR037061">
    <property type="entry name" value="Lytic_TGlycoase_superhlx_L_sf"/>
</dbReference>
<comment type="similarity">
    <text evidence="1">Belongs to the transglycosylase Slt family.</text>
</comment>
<dbReference type="OrthoDB" id="92254at2"/>
<dbReference type="EMBL" id="FQXZ01000015">
    <property type="protein sequence ID" value="SHI07844.1"/>
    <property type="molecule type" value="Genomic_DNA"/>
</dbReference>
<dbReference type="EC" id="4.2.2.-" evidence="5"/>
<dbReference type="GO" id="GO:0004553">
    <property type="term" value="F:hydrolase activity, hydrolyzing O-glycosyl compounds"/>
    <property type="evidence" value="ECO:0007669"/>
    <property type="project" value="InterPro"/>
</dbReference>
<dbReference type="GO" id="GO:0042597">
    <property type="term" value="C:periplasmic space"/>
    <property type="evidence" value="ECO:0007669"/>
    <property type="project" value="InterPro"/>
</dbReference>
<dbReference type="SUPFAM" id="SSF48435">
    <property type="entry name" value="Bacterial muramidases"/>
    <property type="match status" value="1"/>
</dbReference>
<accession>A0A1M5Y7P8</accession>
<dbReference type="PANTHER" id="PTHR37423">
    <property type="entry name" value="SOLUBLE LYTIC MUREIN TRANSGLYCOSYLASE-RELATED"/>
    <property type="match status" value="1"/>
</dbReference>
<keyword evidence="2" id="KW-0732">Signal</keyword>
<evidence type="ECO:0000313" key="6">
    <source>
        <dbReference type="Proteomes" id="UP000184608"/>
    </source>
</evidence>
<feature type="domain" description="Transglycosylase SLT" evidence="3">
    <location>
        <begin position="498"/>
        <end position="604"/>
    </location>
</feature>
<sequence length="656" mass="77625">MVFIVYSDMMSNWLVRYLVVFYFTLAAVFPAMAGEKMGLQEQRHLYDQAQQWLDNKQVKKYYRIKSRLESYPLTPYLDYRSILIDMAQKPPIVIRNFINTHAEFPFSSRITAPYLDALARDKKWAVLLQFQKTEPRQEKYRCYYYTAKLKTGSKREAYLGAQSLWLSGQSVSDACNELFSSWEKSEGISEPLILERLFLAFEQRQYRLMKFLKKKITSKENQRIAHMLLTTYRHPENVDQFLSHGPLNDQMLRLVSFGLKKLAYQKPSQAYRFVQQGKLKYLDSKARNTFFEYLAGVLLNEDDISLTESMKVWRDKIIASSQNYLLLERRVREEIRYGDWQGIYDWVNKLSPSLLNTARWQFWLGFSEIKLGQKKSGLDTLEQLSGKRNFYSVAAASYLNRSYVYSEQPLNYDPELIQRYRKSLDRIHELIDRDKIEASKSEWRWLLGRASLEEQTMLAQYAADSHWYHLTVLATIEARLWEHLELRFPKAYLQFFEFFAEKYKIDPITLISLARQESAMDVRAYSPVGAKGLMQLLPSTARYMAKKYQLSYRNSHDLFNAKKNIELGSQYLTELLERYDGNRVLAFAAYNAGPSRVDLWLERSSGNLDVYRFIEAIPFRETRGYVQNVLMFETYYRYLFDIKGSFLHPSELELKY</sequence>
<dbReference type="AlphaFoldDB" id="A0A1M5Y7P8"/>
<name>A0A1M5Y7P8_9VIBR</name>
<keyword evidence="6" id="KW-1185">Reference proteome</keyword>
<dbReference type="STRING" id="1216006.VA7868_01520"/>
<dbReference type="InterPro" id="IPR008258">
    <property type="entry name" value="Transglycosylase_SLT_dom_1"/>
</dbReference>
<gene>
    <name evidence="5" type="primary">slt</name>
    <name evidence="5" type="ORF">VA7868_01520</name>
</gene>
<reference evidence="5 6" key="1">
    <citation type="submission" date="2016-11" db="EMBL/GenBank/DDBJ databases">
        <authorList>
            <person name="Jaros S."/>
            <person name="Januszkiewicz K."/>
            <person name="Wedrychowicz H."/>
        </authorList>
    </citation>
    <scope>NUCLEOTIDE SEQUENCE [LARGE SCALE GENOMIC DNA]</scope>
    <source>
        <strain evidence="5 6">CECT 7868</strain>
    </source>
</reference>